<dbReference type="Proteomes" id="UP000838763">
    <property type="component" value="Unassembled WGS sequence"/>
</dbReference>
<dbReference type="InterPro" id="IPR051702">
    <property type="entry name" value="SH3_domain_YSC84-like"/>
</dbReference>
<feature type="region of interest" description="Disordered" evidence="1">
    <location>
        <begin position="551"/>
        <end position="592"/>
    </location>
</feature>
<feature type="compositionally biased region" description="Polar residues" evidence="1">
    <location>
        <begin position="562"/>
        <end position="575"/>
    </location>
</feature>
<keyword evidence="4" id="KW-1185">Reference proteome</keyword>
<sequence>MHRVSALLSWDKRKSAPKLPNPLNRLSTSSITTTKVNKEVFWPGALDQECEKAARILKSFCADGCLAPLHQDDPTSSEPKSPLKITKRIPKRIIQNAAGIAVFTCMRSGLWMTGSGGSGILIARKADGTWSPPSALLLHTPSLSFMGVDIYDCVLIVNNLSALESLVQPQVTLGDDVGLTCGPMVPHGSLEEEIKWKDLGNTVFTYMKARGQAQVVNLSGCLLAERGNENERFYGANVTMMDILAGNVAKNVDETRPLFEVIKQAEGRSDYDTVIVDQISLHCAPGDAVIESPKATPPVSPRTPFGVPSPDDPDPFGFLALEMAGLEIREAGTRLRPTSNQFEGSCLSVRTENTHTTDACTQTETSTTPHTTPSLTHSDDGRDRASMEKMRGLEDVIEEEVDYTKIDFSPIRQFSNHHSLDGMTMIESPASTDDDQRTDRTSRRNSPRNSTRSERPDDATRAANVPLPIEAEEDEGDYADDEDDETDDDDDEEPVIFEVASAVQPVRTAVVAAQVQAKGAIAKSDFGDVSGLMSPARSSFASDERVSIASEPILSARDQPSIEVSQATPVESQANPVRDIPTPVSIDSDDNASFKSLADTQTTEVGEEGGEQTTKTVDVEEIAEMDLGTQTPSIEIKAIEDYQTVKLIKVAEVVKLSPLPQETAPTTEPTPSLS</sequence>
<protein>
    <recommendedName>
        <fullName evidence="2">Ysc84 actin-binding domain-containing protein</fullName>
    </recommendedName>
</protein>
<gene>
    <name evidence="3" type="ORF">PPNO1_LOCUS345</name>
</gene>
<feature type="compositionally biased region" description="Low complexity" evidence="1">
    <location>
        <begin position="361"/>
        <end position="376"/>
    </location>
</feature>
<feature type="region of interest" description="Disordered" evidence="1">
    <location>
        <begin position="423"/>
        <end position="491"/>
    </location>
</feature>
<organism evidence="3 4">
    <name type="scientific">Parascedosporium putredinis</name>
    <dbReference type="NCBI Taxonomy" id="1442378"/>
    <lineage>
        <taxon>Eukaryota</taxon>
        <taxon>Fungi</taxon>
        <taxon>Dikarya</taxon>
        <taxon>Ascomycota</taxon>
        <taxon>Pezizomycotina</taxon>
        <taxon>Sordariomycetes</taxon>
        <taxon>Hypocreomycetidae</taxon>
        <taxon>Microascales</taxon>
        <taxon>Microascaceae</taxon>
        <taxon>Parascedosporium</taxon>
    </lineage>
</organism>
<dbReference type="InterPro" id="IPR007461">
    <property type="entry name" value="Ysc84_actin-binding"/>
</dbReference>
<evidence type="ECO:0000259" key="2">
    <source>
        <dbReference type="Pfam" id="PF04366"/>
    </source>
</evidence>
<dbReference type="AlphaFoldDB" id="A0A9P1GTZ9"/>
<dbReference type="OrthoDB" id="443981at2759"/>
<accession>A0A9P1GTZ9</accession>
<evidence type="ECO:0000313" key="4">
    <source>
        <dbReference type="Proteomes" id="UP000838763"/>
    </source>
</evidence>
<reference evidence="3" key="1">
    <citation type="submission" date="2022-11" db="EMBL/GenBank/DDBJ databases">
        <authorList>
            <person name="Scott C."/>
            <person name="Bruce N."/>
        </authorList>
    </citation>
    <scope>NUCLEOTIDE SEQUENCE</scope>
</reference>
<dbReference type="PANTHER" id="PTHR15629">
    <property type="entry name" value="SH3YL1 PROTEIN"/>
    <property type="match status" value="1"/>
</dbReference>
<feature type="domain" description="Ysc84 actin-binding" evidence="2">
    <location>
        <begin position="146"/>
        <end position="265"/>
    </location>
</feature>
<dbReference type="GO" id="GO:0035091">
    <property type="term" value="F:phosphatidylinositol binding"/>
    <property type="evidence" value="ECO:0007669"/>
    <property type="project" value="TreeGrafter"/>
</dbReference>
<proteinExistence type="predicted"/>
<dbReference type="Pfam" id="PF04366">
    <property type="entry name" value="Ysc84"/>
    <property type="match status" value="1"/>
</dbReference>
<feature type="compositionally biased region" description="Basic and acidic residues" evidence="1">
    <location>
        <begin position="451"/>
        <end position="460"/>
    </location>
</feature>
<dbReference type="EMBL" id="CALLCH030000001">
    <property type="protein sequence ID" value="CAI4210543.1"/>
    <property type="molecule type" value="Genomic_DNA"/>
</dbReference>
<comment type="caution">
    <text evidence="3">The sequence shown here is derived from an EMBL/GenBank/DDBJ whole genome shotgun (WGS) entry which is preliminary data.</text>
</comment>
<evidence type="ECO:0000256" key="1">
    <source>
        <dbReference type="SAM" id="MobiDB-lite"/>
    </source>
</evidence>
<dbReference type="PANTHER" id="PTHR15629:SF8">
    <property type="entry name" value="DUF500 DOMAIN PROTEIN (AFU_ORTHOLOGUE AFUA_5G07310)"/>
    <property type="match status" value="1"/>
</dbReference>
<dbReference type="CDD" id="cd11524">
    <property type="entry name" value="SYLF"/>
    <property type="match status" value="1"/>
</dbReference>
<name>A0A9P1GTZ9_9PEZI</name>
<feature type="compositionally biased region" description="Acidic residues" evidence="1">
    <location>
        <begin position="470"/>
        <end position="491"/>
    </location>
</feature>
<evidence type="ECO:0000313" key="3">
    <source>
        <dbReference type="EMBL" id="CAI4210543.1"/>
    </source>
</evidence>
<feature type="region of interest" description="Disordered" evidence="1">
    <location>
        <begin position="353"/>
        <end position="385"/>
    </location>
</feature>